<dbReference type="PROSITE" id="PS50883">
    <property type="entry name" value="EAL"/>
    <property type="match status" value="1"/>
</dbReference>
<dbReference type="Proteomes" id="UP001243623">
    <property type="component" value="Chromosome"/>
</dbReference>
<dbReference type="CDD" id="cd01948">
    <property type="entry name" value="EAL"/>
    <property type="match status" value="1"/>
</dbReference>
<name>A0A9Y2AIY1_9FIRM</name>
<dbReference type="PANTHER" id="PTHR33121:SF70">
    <property type="entry name" value="SIGNALING PROTEIN YKOW"/>
    <property type="match status" value="1"/>
</dbReference>
<reference evidence="3" key="1">
    <citation type="submission" date="2023-03" db="EMBL/GenBank/DDBJ databases">
        <title>Selenobaculum gbiensis gen. nov. sp. nov., a new bacterium isolated from the gut microbiota of IBD patient.</title>
        <authorList>
            <person name="Yeo S."/>
            <person name="Park H."/>
            <person name="Huh C.S."/>
        </authorList>
    </citation>
    <scope>NUCLEOTIDE SEQUENCE</scope>
    <source>
        <strain evidence="3">ICN-92133</strain>
    </source>
</reference>
<dbReference type="InterPro" id="IPR043128">
    <property type="entry name" value="Rev_trsase/Diguanyl_cyclase"/>
</dbReference>
<dbReference type="InterPro" id="IPR029787">
    <property type="entry name" value="Nucleotide_cyclase"/>
</dbReference>
<evidence type="ECO:0000259" key="1">
    <source>
        <dbReference type="PROSITE" id="PS50883"/>
    </source>
</evidence>
<dbReference type="SMART" id="SM00267">
    <property type="entry name" value="GGDEF"/>
    <property type="match status" value="1"/>
</dbReference>
<dbReference type="InterPro" id="IPR050706">
    <property type="entry name" value="Cyclic-di-GMP_PDE-like"/>
</dbReference>
<proteinExistence type="predicted"/>
<dbReference type="InterPro" id="IPR000160">
    <property type="entry name" value="GGDEF_dom"/>
</dbReference>
<dbReference type="SUPFAM" id="SSF55781">
    <property type="entry name" value="GAF domain-like"/>
    <property type="match status" value="1"/>
</dbReference>
<dbReference type="Gene3D" id="3.30.450.40">
    <property type="match status" value="1"/>
</dbReference>
<feature type="domain" description="EAL" evidence="1">
    <location>
        <begin position="365"/>
        <end position="619"/>
    </location>
</feature>
<dbReference type="CDD" id="cd01949">
    <property type="entry name" value="GGDEF"/>
    <property type="match status" value="1"/>
</dbReference>
<dbReference type="PANTHER" id="PTHR33121">
    <property type="entry name" value="CYCLIC DI-GMP PHOSPHODIESTERASE PDEF"/>
    <property type="match status" value="1"/>
</dbReference>
<dbReference type="InterPro" id="IPR035919">
    <property type="entry name" value="EAL_sf"/>
</dbReference>
<evidence type="ECO:0000259" key="2">
    <source>
        <dbReference type="PROSITE" id="PS50887"/>
    </source>
</evidence>
<dbReference type="KEGG" id="sgbi:P3F81_02245"/>
<dbReference type="SUPFAM" id="SSF141868">
    <property type="entry name" value="EAL domain-like"/>
    <property type="match status" value="1"/>
</dbReference>
<dbReference type="SMART" id="SM00052">
    <property type="entry name" value="EAL"/>
    <property type="match status" value="1"/>
</dbReference>
<evidence type="ECO:0000313" key="4">
    <source>
        <dbReference type="Proteomes" id="UP001243623"/>
    </source>
</evidence>
<organism evidence="3 4">
    <name type="scientific">Selenobaculum gibii</name>
    <dbReference type="NCBI Taxonomy" id="3054208"/>
    <lineage>
        <taxon>Bacteria</taxon>
        <taxon>Bacillati</taxon>
        <taxon>Bacillota</taxon>
        <taxon>Negativicutes</taxon>
        <taxon>Selenomonadales</taxon>
        <taxon>Selenomonadaceae</taxon>
        <taxon>Selenobaculum</taxon>
    </lineage>
</organism>
<keyword evidence="4" id="KW-1185">Reference proteome</keyword>
<gene>
    <name evidence="3" type="ORF">P3F81_02245</name>
</gene>
<feature type="domain" description="GGDEF" evidence="2">
    <location>
        <begin position="224"/>
        <end position="356"/>
    </location>
</feature>
<sequence>MNSKRESAGRHINYIASNEFYIDDTFVQSIIELLFFSRNINSTIQTVLMMLSEYYDAPYVNIVEEISKQEGCITTYEYKNSRIDLKMNKVLNLNHTVWIRYQELFNQQGLFSFNLLADLQNDNADLYNFIQGFHLKSTLQCAIFENGIQQGFIALYDRTSNRKWSQIELNTFAVISKILSAYLLKLRLSEINEKNLWIDPLTGIWNLTKFTMEANAFLAKKTKQKYVVIYVDIRKFKFINDVYGYAEGDRVLVTFARLLKSSLYRDEMFARVTSDHFICLARYDTTEKLVKRFKNFATQMNNIKKNCVEQYKILLNGGVCLVDPNIASITSSIDKANIARKAIKGQHKSMYNFYNAELKQQLAKEKSIEDHMEEALQNDEFVVYYQPKIELLSNKMVGAEALVRWCRPNYGLVPPDEFIPIFEKNGFIVEMDFHVFEKVCKSVRKWLDQNLEVVPISVNFSRVHLKTSLFIDRLVEVADKYQIPRGLIELELTESAFIENADALLTLFNQLKDLRFMISLDDFGTGFSALKLLTELPVDVLKLDKDFLKKGQTTKREQIVLEHVIRMSKDLDIKVVSEGVETEEQAKFLTRIGCNLAQGYLFSKPMPESDFLDRLRAMTR</sequence>
<dbReference type="InterPro" id="IPR029016">
    <property type="entry name" value="GAF-like_dom_sf"/>
</dbReference>
<accession>A0A9Y2AIY1</accession>
<dbReference type="NCBIfam" id="TIGR00254">
    <property type="entry name" value="GGDEF"/>
    <property type="match status" value="1"/>
</dbReference>
<protein>
    <submittedName>
        <fullName evidence="3">EAL domain-containing protein</fullName>
    </submittedName>
</protein>
<evidence type="ECO:0000313" key="3">
    <source>
        <dbReference type="EMBL" id="WIW71172.1"/>
    </source>
</evidence>
<dbReference type="SUPFAM" id="SSF55073">
    <property type="entry name" value="Nucleotide cyclase"/>
    <property type="match status" value="1"/>
</dbReference>
<dbReference type="Pfam" id="PF00990">
    <property type="entry name" value="GGDEF"/>
    <property type="match status" value="1"/>
</dbReference>
<dbReference type="Gene3D" id="3.20.20.450">
    <property type="entry name" value="EAL domain"/>
    <property type="match status" value="1"/>
</dbReference>
<dbReference type="Pfam" id="PF00563">
    <property type="entry name" value="EAL"/>
    <property type="match status" value="1"/>
</dbReference>
<dbReference type="RefSeq" id="WP_309320584.1">
    <property type="nucleotide sequence ID" value="NZ_CP120678.1"/>
</dbReference>
<dbReference type="PROSITE" id="PS50887">
    <property type="entry name" value="GGDEF"/>
    <property type="match status" value="1"/>
</dbReference>
<dbReference type="Gene3D" id="3.30.70.270">
    <property type="match status" value="1"/>
</dbReference>
<dbReference type="EMBL" id="CP120678">
    <property type="protein sequence ID" value="WIW71172.1"/>
    <property type="molecule type" value="Genomic_DNA"/>
</dbReference>
<dbReference type="GO" id="GO:0071111">
    <property type="term" value="F:cyclic-guanylate-specific phosphodiesterase activity"/>
    <property type="evidence" value="ECO:0007669"/>
    <property type="project" value="InterPro"/>
</dbReference>
<dbReference type="AlphaFoldDB" id="A0A9Y2AIY1"/>
<dbReference type="InterPro" id="IPR001633">
    <property type="entry name" value="EAL_dom"/>
</dbReference>